<keyword evidence="10" id="KW-1185">Reference proteome</keyword>
<dbReference type="OMA" id="HQGHRER"/>
<dbReference type="Proteomes" id="UP000198287">
    <property type="component" value="Unassembled WGS sequence"/>
</dbReference>
<feature type="domain" description="Bromo" evidence="8">
    <location>
        <begin position="197"/>
        <end position="267"/>
    </location>
</feature>
<dbReference type="AlphaFoldDB" id="A0A226F6W3"/>
<protein>
    <submittedName>
        <fullName evidence="9">Bromodomain-containing protein 7</fullName>
    </submittedName>
</protein>
<evidence type="ECO:0000259" key="8">
    <source>
        <dbReference type="PROSITE" id="PS50014"/>
    </source>
</evidence>
<dbReference type="PANTHER" id="PTHR22881:SF27">
    <property type="entry name" value="BROMODOMAIN CONTAINING 7_9"/>
    <property type="match status" value="1"/>
</dbReference>
<dbReference type="SMART" id="SM00297">
    <property type="entry name" value="BROMO"/>
    <property type="match status" value="1"/>
</dbReference>
<sequence length="683" mass="75819">MDSFDSSVKKHKKHKKDKDRSATAGDKLSADGYGGSPLGLSPGIKLILKVGGSSTPEHSDSPGPGGGGPMSLSVMNPQFDVDDSQHSSLFAQHVRKSKKRDKKRKKDKKHKHHHKDKKRGKELKREEDGGETSMDMSFVKMESDQSMSIQMEGDDGSSIQSPQQQTSKEHKHQSKTQKFMDKQPFQKLLDYLLKTLEKKDDQQFFAWPVTDKIAPGYSSIIKKPMDFSTMKFKIENETYISLSELTEDFKLMCNNAMTYNQPDTIYYKAAKRLLQGGLKMLAPEKIKSLLPLIPSIRFLTEEHLGSPLFGGSGANESGDVSNSDEDTLDLVCLDPTKSVHYVPPHPNDPPDICGAFTDDLTTEEVLLQARLAAREAAHRLSTKKPNSKMGFCRQKPDGSTSLAILTPCSGVLPGTKEMPISLGALSGKLTHGTTQVHSFKEDKRSLQRSTKTLGYGSFSSFAPTHDSTFANLNPEETEVIGSTYGEETAVQYAESMIEFAKGCDYAMHMVDEILDTITKGEHRKTVNLIEERKRIENEEIRLKIQQDELTSQLEMEWQTQTTPTISLESLQTLGDIGIDTKFLDDFNPQQSAANAMKLQETAELIGDLQKVQNERLSQPPIPYPPYAPQATEMELSLASKITDNLTEMAKQMTPGDLVSPEAIRKVMGIDINSATYIPVTTSN</sequence>
<evidence type="ECO:0000256" key="4">
    <source>
        <dbReference type="ARBA" id="ARBA00023163"/>
    </source>
</evidence>
<dbReference type="Pfam" id="PF12024">
    <property type="entry name" value="DUF3512"/>
    <property type="match status" value="1"/>
</dbReference>
<dbReference type="PRINTS" id="PR00503">
    <property type="entry name" value="BROMODOMAIN"/>
</dbReference>
<evidence type="ECO:0000256" key="7">
    <source>
        <dbReference type="SAM" id="MobiDB-lite"/>
    </source>
</evidence>
<gene>
    <name evidence="9" type="ORF">Fcan01_02252</name>
</gene>
<dbReference type="CDD" id="cd05513">
    <property type="entry name" value="Bromo_brd7_like"/>
    <property type="match status" value="1"/>
</dbReference>
<comment type="subcellular location">
    <subcellularLocation>
        <location evidence="1">Nucleus</location>
    </subcellularLocation>
</comment>
<dbReference type="GO" id="GO:0006357">
    <property type="term" value="P:regulation of transcription by RNA polymerase II"/>
    <property type="evidence" value="ECO:0007669"/>
    <property type="project" value="TreeGrafter"/>
</dbReference>
<name>A0A226F6W3_FOLCA</name>
<evidence type="ECO:0000313" key="10">
    <source>
        <dbReference type="Proteomes" id="UP000198287"/>
    </source>
</evidence>
<dbReference type="InterPro" id="IPR021900">
    <property type="entry name" value="DUF3512"/>
</dbReference>
<keyword evidence="3 6" id="KW-0103">Bromodomain</keyword>
<dbReference type="PROSITE" id="PS50014">
    <property type="entry name" value="BROMODOMAIN_2"/>
    <property type="match status" value="1"/>
</dbReference>
<dbReference type="InterPro" id="IPR036427">
    <property type="entry name" value="Bromodomain-like_sf"/>
</dbReference>
<keyword evidence="5" id="KW-0539">Nucleus</keyword>
<evidence type="ECO:0000313" key="9">
    <source>
        <dbReference type="EMBL" id="OXA65070.1"/>
    </source>
</evidence>
<evidence type="ECO:0000256" key="6">
    <source>
        <dbReference type="PROSITE-ProRule" id="PRU00035"/>
    </source>
</evidence>
<accession>A0A226F6W3</accession>
<dbReference type="EMBL" id="LNIX01000001">
    <property type="protein sequence ID" value="OXA65070.1"/>
    <property type="molecule type" value="Genomic_DNA"/>
</dbReference>
<dbReference type="SUPFAM" id="SSF47370">
    <property type="entry name" value="Bromodomain"/>
    <property type="match status" value="1"/>
</dbReference>
<dbReference type="InterPro" id="IPR001487">
    <property type="entry name" value="Bromodomain"/>
</dbReference>
<evidence type="ECO:0000256" key="5">
    <source>
        <dbReference type="ARBA" id="ARBA00023242"/>
    </source>
</evidence>
<keyword evidence="2" id="KW-0805">Transcription regulation</keyword>
<evidence type="ECO:0000256" key="2">
    <source>
        <dbReference type="ARBA" id="ARBA00023015"/>
    </source>
</evidence>
<feature type="region of interest" description="Disordered" evidence="7">
    <location>
        <begin position="1"/>
        <end position="178"/>
    </location>
</feature>
<dbReference type="InterPro" id="IPR051831">
    <property type="entry name" value="Bromodomain_contain_prot"/>
</dbReference>
<evidence type="ECO:0000256" key="1">
    <source>
        <dbReference type="ARBA" id="ARBA00004123"/>
    </source>
</evidence>
<feature type="compositionally biased region" description="Basic residues" evidence="7">
    <location>
        <begin position="93"/>
        <end position="122"/>
    </location>
</feature>
<dbReference type="PANTHER" id="PTHR22881">
    <property type="entry name" value="BROMODOMAIN CONTAINING PROTEIN"/>
    <property type="match status" value="1"/>
</dbReference>
<dbReference type="GO" id="GO:0005634">
    <property type="term" value="C:nucleus"/>
    <property type="evidence" value="ECO:0007669"/>
    <property type="project" value="UniProtKB-SubCell"/>
</dbReference>
<dbReference type="Pfam" id="PF00439">
    <property type="entry name" value="Bromodomain"/>
    <property type="match status" value="1"/>
</dbReference>
<evidence type="ECO:0000256" key="3">
    <source>
        <dbReference type="ARBA" id="ARBA00023117"/>
    </source>
</evidence>
<feature type="compositionally biased region" description="Polar residues" evidence="7">
    <location>
        <begin position="157"/>
        <end position="166"/>
    </location>
</feature>
<dbReference type="Gene3D" id="1.20.920.10">
    <property type="entry name" value="Bromodomain-like"/>
    <property type="match status" value="1"/>
</dbReference>
<dbReference type="OrthoDB" id="21648at2759"/>
<dbReference type="STRING" id="158441.A0A226F6W3"/>
<keyword evidence="4" id="KW-0804">Transcription</keyword>
<organism evidence="9 10">
    <name type="scientific">Folsomia candida</name>
    <name type="common">Springtail</name>
    <dbReference type="NCBI Taxonomy" id="158441"/>
    <lineage>
        <taxon>Eukaryota</taxon>
        <taxon>Metazoa</taxon>
        <taxon>Ecdysozoa</taxon>
        <taxon>Arthropoda</taxon>
        <taxon>Hexapoda</taxon>
        <taxon>Collembola</taxon>
        <taxon>Entomobryomorpha</taxon>
        <taxon>Isotomoidea</taxon>
        <taxon>Isotomidae</taxon>
        <taxon>Proisotominae</taxon>
        <taxon>Folsomia</taxon>
    </lineage>
</organism>
<comment type="caution">
    <text evidence="9">The sequence shown here is derived from an EMBL/GenBank/DDBJ whole genome shotgun (WGS) entry which is preliminary data.</text>
</comment>
<proteinExistence type="predicted"/>
<reference evidence="9 10" key="1">
    <citation type="submission" date="2015-12" db="EMBL/GenBank/DDBJ databases">
        <title>The genome of Folsomia candida.</title>
        <authorList>
            <person name="Faddeeva A."/>
            <person name="Derks M.F."/>
            <person name="Anvar Y."/>
            <person name="Smit S."/>
            <person name="Van Straalen N."/>
            <person name="Roelofs D."/>
        </authorList>
    </citation>
    <scope>NUCLEOTIDE SEQUENCE [LARGE SCALE GENOMIC DNA]</scope>
    <source>
        <strain evidence="9 10">VU population</strain>
        <tissue evidence="9">Whole body</tissue>
    </source>
</reference>